<proteinExistence type="predicted"/>
<dbReference type="PANTHER" id="PTHR33064">
    <property type="entry name" value="POL PROTEIN"/>
    <property type="match status" value="1"/>
</dbReference>
<comment type="caution">
    <text evidence="4">The sequence shown here is derived from an EMBL/GenBank/DDBJ whole genome shotgun (WGS) entry which is preliminary data.</text>
</comment>
<reference evidence="6 7" key="1">
    <citation type="submission" date="2019-08" db="EMBL/GenBank/DDBJ databases">
        <title>Draft genome sequences of two oriental melons (Cucumis melo L. var makuwa).</title>
        <authorList>
            <person name="Kwon S.-Y."/>
        </authorList>
    </citation>
    <scope>NUCLEOTIDE SEQUENCE [LARGE SCALE GENOMIC DNA]</scope>
    <source>
        <strain evidence="7">cv. Chang Bougi</strain>
        <strain evidence="6">cv. SW 3</strain>
        <tissue evidence="4">Leaf</tissue>
    </source>
</reference>
<dbReference type="Proteomes" id="UP000321947">
    <property type="component" value="Unassembled WGS sequence"/>
</dbReference>
<evidence type="ECO:0000313" key="6">
    <source>
        <dbReference type="Proteomes" id="UP000321393"/>
    </source>
</evidence>
<dbReference type="InterPro" id="IPR000477">
    <property type="entry name" value="RT_dom"/>
</dbReference>
<evidence type="ECO:0000259" key="2">
    <source>
        <dbReference type="Pfam" id="PF00078"/>
    </source>
</evidence>
<dbReference type="SUPFAM" id="SSF56672">
    <property type="entry name" value="DNA/RNA polymerases"/>
    <property type="match status" value="1"/>
</dbReference>
<dbReference type="InterPro" id="IPR005162">
    <property type="entry name" value="Retrotrans_gag_dom"/>
</dbReference>
<dbReference type="PANTHER" id="PTHR33064:SF37">
    <property type="entry name" value="RIBONUCLEASE H"/>
    <property type="match status" value="1"/>
</dbReference>
<dbReference type="Pfam" id="PF00078">
    <property type="entry name" value="RVT_1"/>
    <property type="match status" value="1"/>
</dbReference>
<sequence length="634" mass="73523">MVQTRVEERLELIDQKIAGMKKEMSKMLVIELSLSEIAKSIDLMQLHSEKQQQLLFTMMETSARERSAMSERIMKSAARDYEKAKGKENEATSSKFTDSDRNFENDRNERKNDANESYNNRNKFKKVKMSVFTGEDPDSWLFRTKRYFQIHKLTESEKMLVSTVSFNGPALNWYRSQEERDKFTSWANLKERLSVRFRSSKDGTIYGQFLRIKQESTVEEYRNLLDKLIAPLSDLQERVVEDTFMNGLLPCIRAEVAFCRPKGRAEIIEVSQLVENREILRNEANLNRFSGGKNSVQTTGNSKNVSDYTTGDNKGNTTFPIRTITLRSSNSNENQREGAYKCLPDAEFQARKEKGLCFRCNEKYFADHKCKMKKHRELRMLVVELLYKEKEIVKKLEVQLKNWNVREDFLPLELDGVDVILGFLIECRAIEVGVLKSNGYCMRNVEAVKSSPFGYHQIRMADEDIEKIAFRTHEGHYDFLIMPFGLTNAPATFQALMNTIFKSFLRKFVLVFFDDILIYSKNEADHVMHMGKRRVEVDLEKIKAIAEWPKPTNIKKVRGFLGLTGYYRRFVRNYGAIAAPLTQLLKKGGYKWNDDAATAFDQLNNAMMSLPVLALPDFNQPFEIETEAMVLVQC</sequence>
<dbReference type="EMBL" id="SSTE01015327">
    <property type="protein sequence ID" value="KAA0043238.1"/>
    <property type="molecule type" value="Genomic_DNA"/>
</dbReference>
<organism evidence="4 6">
    <name type="scientific">Cucumis melo var. makuwa</name>
    <name type="common">Oriental melon</name>
    <dbReference type="NCBI Taxonomy" id="1194695"/>
    <lineage>
        <taxon>Eukaryota</taxon>
        <taxon>Viridiplantae</taxon>
        <taxon>Streptophyta</taxon>
        <taxon>Embryophyta</taxon>
        <taxon>Tracheophyta</taxon>
        <taxon>Spermatophyta</taxon>
        <taxon>Magnoliopsida</taxon>
        <taxon>eudicotyledons</taxon>
        <taxon>Gunneridae</taxon>
        <taxon>Pentapetalae</taxon>
        <taxon>rosids</taxon>
        <taxon>fabids</taxon>
        <taxon>Cucurbitales</taxon>
        <taxon>Cucurbitaceae</taxon>
        <taxon>Benincaseae</taxon>
        <taxon>Cucumis</taxon>
    </lineage>
</organism>
<dbReference type="AlphaFoldDB" id="A0A5A7TKA7"/>
<evidence type="ECO:0000313" key="7">
    <source>
        <dbReference type="Proteomes" id="UP000321947"/>
    </source>
</evidence>
<feature type="region of interest" description="Disordered" evidence="1">
    <location>
        <begin position="79"/>
        <end position="120"/>
    </location>
</feature>
<dbReference type="InterPro" id="IPR043128">
    <property type="entry name" value="Rev_trsase/Diguanyl_cyclase"/>
</dbReference>
<feature type="compositionally biased region" description="Basic and acidic residues" evidence="1">
    <location>
        <begin position="79"/>
        <end position="90"/>
    </location>
</feature>
<dbReference type="Proteomes" id="UP000321393">
    <property type="component" value="Unassembled WGS sequence"/>
</dbReference>
<evidence type="ECO:0000256" key="1">
    <source>
        <dbReference type="SAM" id="MobiDB-lite"/>
    </source>
</evidence>
<dbReference type="Pfam" id="PF03732">
    <property type="entry name" value="Retrotrans_gag"/>
    <property type="match status" value="1"/>
</dbReference>
<feature type="compositionally biased region" description="Basic and acidic residues" evidence="1">
    <location>
        <begin position="97"/>
        <end position="114"/>
    </location>
</feature>
<dbReference type="InterPro" id="IPR051320">
    <property type="entry name" value="Viral_Replic_Matur_Polypro"/>
</dbReference>
<feature type="domain" description="Reverse transcriptase" evidence="2">
    <location>
        <begin position="454"/>
        <end position="562"/>
    </location>
</feature>
<evidence type="ECO:0000259" key="3">
    <source>
        <dbReference type="Pfam" id="PF03732"/>
    </source>
</evidence>
<dbReference type="FunFam" id="3.30.70.270:FF:000020">
    <property type="entry name" value="Transposon Tf2-6 polyprotein-like Protein"/>
    <property type="match status" value="1"/>
</dbReference>
<accession>A0A5A7TKA7</accession>
<dbReference type="CDD" id="cd01647">
    <property type="entry name" value="RT_LTR"/>
    <property type="match status" value="1"/>
</dbReference>
<feature type="domain" description="Retrotransposon gag" evidence="3">
    <location>
        <begin position="163"/>
        <end position="249"/>
    </location>
</feature>
<name>A0A5A7TKA7_CUCMM</name>
<gene>
    <name evidence="5" type="ORF">E5676_scaffold129G00070</name>
    <name evidence="4" type="ORF">E6C27_scaffold110G001220</name>
</gene>
<dbReference type="EMBL" id="SSTD01001743">
    <property type="protein sequence ID" value="TYK29302.1"/>
    <property type="molecule type" value="Genomic_DNA"/>
</dbReference>
<dbReference type="Gene3D" id="3.10.10.10">
    <property type="entry name" value="HIV Type 1 Reverse Transcriptase, subunit A, domain 1"/>
    <property type="match status" value="1"/>
</dbReference>
<dbReference type="InterPro" id="IPR043502">
    <property type="entry name" value="DNA/RNA_pol_sf"/>
</dbReference>
<evidence type="ECO:0000313" key="4">
    <source>
        <dbReference type="EMBL" id="KAA0043238.1"/>
    </source>
</evidence>
<feature type="region of interest" description="Disordered" evidence="1">
    <location>
        <begin position="291"/>
        <end position="312"/>
    </location>
</feature>
<evidence type="ECO:0000313" key="5">
    <source>
        <dbReference type="EMBL" id="TYK29302.1"/>
    </source>
</evidence>
<dbReference type="Gene3D" id="3.30.70.270">
    <property type="match status" value="2"/>
</dbReference>
<protein>
    <submittedName>
        <fullName evidence="4">Transposon Tf2-1 polyprotein isoform X1</fullName>
    </submittedName>
</protein>